<keyword evidence="2" id="KW-1185">Reference proteome</keyword>
<evidence type="ECO:0000313" key="1">
    <source>
        <dbReference type="EMBL" id="MBO3663466.1"/>
    </source>
</evidence>
<comment type="caution">
    <text evidence="1">The sequence shown here is derived from an EMBL/GenBank/DDBJ whole genome shotgun (WGS) entry which is preliminary data.</text>
</comment>
<dbReference type="AlphaFoldDB" id="A0A939TQU0"/>
<gene>
    <name evidence="1" type="ORF">J5V96_08065</name>
</gene>
<proteinExistence type="predicted"/>
<protein>
    <recommendedName>
        <fullName evidence="3">N-acetyltransferase domain-containing protein</fullName>
    </recommendedName>
</protein>
<dbReference type="Gene3D" id="3.40.630.30">
    <property type="match status" value="1"/>
</dbReference>
<organism evidence="1 2">
    <name type="scientific">Microbacterium stercoris</name>
    <dbReference type="NCBI Taxonomy" id="2820289"/>
    <lineage>
        <taxon>Bacteria</taxon>
        <taxon>Bacillati</taxon>
        <taxon>Actinomycetota</taxon>
        <taxon>Actinomycetes</taxon>
        <taxon>Micrococcales</taxon>
        <taxon>Microbacteriaceae</taxon>
        <taxon>Microbacterium</taxon>
    </lineage>
</organism>
<evidence type="ECO:0008006" key="3">
    <source>
        <dbReference type="Google" id="ProtNLM"/>
    </source>
</evidence>
<name>A0A939TQU0_9MICO</name>
<evidence type="ECO:0000313" key="2">
    <source>
        <dbReference type="Proteomes" id="UP000680132"/>
    </source>
</evidence>
<accession>A0A939TQU0</accession>
<dbReference type="EMBL" id="JAGFOA010000003">
    <property type="protein sequence ID" value="MBO3663466.1"/>
    <property type="molecule type" value="Genomic_DNA"/>
</dbReference>
<dbReference type="RefSeq" id="WP_208502611.1">
    <property type="nucleotide sequence ID" value="NZ_JAGFOA010000003.1"/>
</dbReference>
<sequence>MSVTLEEMPAERFEAWRAATVARLADLRAASGLRPPAEAAEQAEGIVARRFAEGSGSGQHVFEIRDDGRVAGSAWLEVDDAAASAMLLAFDPDDALTGSRALALVEERARALSAQRLNVDLFAQDRIGGPPCTGAGTGRRTCRWCSIRCRDHGHPGLCGSRR</sequence>
<reference evidence="1" key="1">
    <citation type="submission" date="2021-03" db="EMBL/GenBank/DDBJ databases">
        <title>Microbacterium sp. nov., a novel actinobacterium isolated from cow dung.</title>
        <authorList>
            <person name="Zhang L."/>
        </authorList>
    </citation>
    <scope>NUCLEOTIDE SEQUENCE</scope>
    <source>
        <strain evidence="1">NEAU-LLB</strain>
    </source>
</reference>
<dbReference type="Proteomes" id="UP000680132">
    <property type="component" value="Unassembled WGS sequence"/>
</dbReference>